<gene>
    <name evidence="17" type="ORF">SAMN05421823_10768</name>
</gene>
<dbReference type="SUPFAM" id="SSF49785">
    <property type="entry name" value="Galactose-binding domain-like"/>
    <property type="match status" value="11"/>
</dbReference>
<keyword evidence="6" id="KW-0812">Transmembrane</keyword>
<dbReference type="NCBIfam" id="NF012200">
    <property type="entry name" value="choice_anch_D"/>
    <property type="match status" value="2"/>
</dbReference>
<evidence type="ECO:0000256" key="7">
    <source>
        <dbReference type="ARBA" id="ARBA00022729"/>
    </source>
</evidence>
<dbReference type="InterPro" id="IPR032812">
    <property type="entry name" value="SbsA_Ig"/>
</dbReference>
<dbReference type="InterPro" id="IPR008979">
    <property type="entry name" value="Galactose-bd-like_sf"/>
</dbReference>
<dbReference type="CDD" id="cd02795">
    <property type="entry name" value="CBM6-CBM35-CBM36_like"/>
    <property type="match status" value="2"/>
</dbReference>
<evidence type="ECO:0000256" key="8">
    <source>
        <dbReference type="ARBA" id="ARBA00022824"/>
    </source>
</evidence>
<dbReference type="PANTHER" id="PTHR13460">
    <property type="match status" value="1"/>
</dbReference>
<accession>A0A1G9LJF2</accession>
<reference evidence="17 18" key="1">
    <citation type="submission" date="2016-10" db="EMBL/GenBank/DDBJ databases">
        <authorList>
            <person name="de Groot N.N."/>
        </authorList>
    </citation>
    <scope>NUCLEOTIDE SEQUENCE [LARGE SCALE GENOMIC DNA]</scope>
    <source>
        <strain evidence="17 18">DSM 25186</strain>
    </source>
</reference>
<feature type="domain" description="PKD/Chitinase" evidence="15">
    <location>
        <begin position="5145"/>
        <end position="5225"/>
    </location>
</feature>
<dbReference type="GO" id="GO:0005975">
    <property type="term" value="P:carbohydrate metabolic process"/>
    <property type="evidence" value="ECO:0007669"/>
    <property type="project" value="UniProtKB-ARBA"/>
</dbReference>
<dbReference type="InterPro" id="IPR006644">
    <property type="entry name" value="Cadg"/>
</dbReference>
<dbReference type="SMART" id="SM00089">
    <property type="entry name" value="PKD"/>
    <property type="match status" value="3"/>
</dbReference>
<dbReference type="PANTHER" id="PTHR13460:SF0">
    <property type="entry name" value="MALECTIN"/>
    <property type="match status" value="1"/>
</dbReference>
<feature type="domain" description="Dystroglycan-type cadherin-like" evidence="16">
    <location>
        <begin position="639"/>
        <end position="735"/>
    </location>
</feature>
<dbReference type="GO" id="GO:0005737">
    <property type="term" value="C:cytoplasm"/>
    <property type="evidence" value="ECO:0007669"/>
    <property type="project" value="UniProtKB-SubCell"/>
</dbReference>
<keyword evidence="13" id="KW-0966">Cell projection</keyword>
<dbReference type="GO" id="GO:0005509">
    <property type="term" value="F:calcium ion binding"/>
    <property type="evidence" value="ECO:0007669"/>
    <property type="project" value="InterPro"/>
</dbReference>
<evidence type="ECO:0000259" key="15">
    <source>
        <dbReference type="SMART" id="SM00089"/>
    </source>
</evidence>
<dbReference type="Pfam" id="PF05345">
    <property type="entry name" value="He_PIG"/>
    <property type="match status" value="7"/>
</dbReference>
<evidence type="ECO:0000256" key="12">
    <source>
        <dbReference type="ARBA" id="ARBA00023180"/>
    </source>
</evidence>
<dbReference type="InterPro" id="IPR015919">
    <property type="entry name" value="Cadherin-like_sf"/>
</dbReference>
<dbReference type="Pfam" id="PF22544">
    <property type="entry name" value="HYDIN_VesB_CFA65-like_Ig"/>
    <property type="match status" value="1"/>
</dbReference>
<dbReference type="InterPro" id="IPR026444">
    <property type="entry name" value="Secre_tail"/>
</dbReference>
<dbReference type="InterPro" id="IPR021720">
    <property type="entry name" value="Malectin_dom"/>
</dbReference>
<keyword evidence="5" id="KW-0963">Cytoplasm</keyword>
<dbReference type="Gene3D" id="2.60.120.260">
    <property type="entry name" value="Galactose-binding domain-like"/>
    <property type="match status" value="2"/>
</dbReference>
<feature type="domain" description="PKD/Chitinase" evidence="15">
    <location>
        <begin position="5820"/>
        <end position="5900"/>
    </location>
</feature>
<dbReference type="NCBIfam" id="NF047446">
    <property type="entry name" value="barrel_OmpL47"/>
    <property type="match status" value="1"/>
</dbReference>
<dbReference type="Pfam" id="PF13205">
    <property type="entry name" value="Big_5"/>
    <property type="match status" value="2"/>
</dbReference>
<evidence type="ECO:0000256" key="2">
    <source>
        <dbReference type="ARBA" id="ARBA00004138"/>
    </source>
</evidence>
<evidence type="ECO:0000256" key="13">
    <source>
        <dbReference type="ARBA" id="ARBA00023273"/>
    </source>
</evidence>
<feature type="domain" description="Dystroglycan-type cadherin-like" evidence="16">
    <location>
        <begin position="1097"/>
        <end position="1193"/>
    </location>
</feature>
<dbReference type="InterPro" id="IPR053879">
    <property type="entry name" value="HYDIN_VesB_CFA65-like_Ig"/>
</dbReference>
<dbReference type="SUPFAM" id="SSF49313">
    <property type="entry name" value="Cadherin-like"/>
    <property type="match status" value="7"/>
</dbReference>
<comment type="similarity">
    <text evidence="4">Belongs to the malectin family.</text>
</comment>
<dbReference type="GO" id="GO:0016020">
    <property type="term" value="C:membrane"/>
    <property type="evidence" value="ECO:0007669"/>
    <property type="project" value="InterPro"/>
</dbReference>
<keyword evidence="10" id="KW-0969">Cilium</keyword>
<sequence>MSHFVRCSARRNTIPSVLHFLHRLIGLHAPLSLPLLLALTLVSPQTWTHAASAPLRAAGATAASVPLDDPIEVKVNFMSELLNNDSGDTLEAPTGYLKDFGQAYGTRQTPEGYDYGWKRVSDGQPFDVSQHALDNSNGSGRNRLGSAYTSASDQAKLEGTLVHTQGNYLSSWAAQPRGQEVYWEVAVPNGTYEVTIGAGEYTAGVDPEIHTFNAEGITAISTFVPTGANASSTRVTNGTVTVDVTDGALTITALGGINSKINYVEITQTATPAPTPGVFTFTPAGLELSLTTGTTGTATADLAVSEGTPTIGMVADPAATWLTLPAAPALGQNTFAVDATNLAKNTQHSTPVVVSAVGFYPAVLPVNLDVTPLPPVAVPFRINAAGPERTIGGDVFAADQFFIHRSTETTNTSTGSYGAIDGVPSGDEALYYDRRYGVDMGYAVPVADGQYTVLVHMVENFQTAANARVFDISIEGTQVEDDLDLFAAGGNRQKVLIKRSYDVTVADQELNIDFLASINNAIVNAIEILPFTPANTAPVVLNPIPDQTATEGVAFSFAVPVTTFDDAEDDALTLTATLAGGDALPAWLSFATSTFSGTPEAGDVGMLAIVVTATDGSEAVSDTFDLTVEAAPVVNQPPTVANALQDQTATEGIAFSFTVPVNTFSDANGDTLMLTAALEGGATLPSWLSFAGAVFEGTPMAADLGTLSLVVTASDGSEAISDTFNLTIEAAPVIGCDPISSLPCEDIAVSLPFSLDFDGTEGGLADKNDVGTGFTMVDAYSGTRLAVDGSVSVSEVPGYEPSRLTVNAGTLTIATNKGIGFLTNNNQLNTLGVGFSGSAPFVVETTLLQPFNGTSSQQGGIWVGKNDNTFLKLVVTGNKVEMRQEVNDGSSTVNDTTNPDQRITETITNLNQQTVRLRLVVDPLAHTATGFYSTDGVTYTNVGTAYGTPALDISAMNLTDGNLYAGLFATHRNASTSVNYTFEAFAIAHPLTNTAPVVLNPIPDQTATEGVAFSFAVPVTTFDDAEDDALTLTATLAGGDALPAWLSFATSTFSGTPEAGDVGMLAIVVTATDGSEAVSDTFDLTVEAAPVVNQPPTVANALQDQTATEGIAFSFTVPANTFSDANGDTLTLTAALEGGATLPSWLSFAGAVFEGTPMAADLGSLSLVVTASDGSEAISDTFNLTIEAAPVVDACTPLSVLPCDELVVELPVNLSFSGAEGGLLDKNGAATGFTMAVPHSESRLPADGAATYPDVNGYEPSKLLIENGTLIVTATKGIAYLDPPASNENNNQINSLGVGLQNLTQTFSLKTQLNGLVTGGDAAQAGLWFGIDEDNFIKLNANNDNQIELRREVGGVSANTDQVQIQGLSLANATIVLRLEINPQARIATAYYTINGGSETLLSVGGISTLSLPASYFTGTSVSAEVGAASFAGVYATYRKGSVFNATFDYFTLEEFTPPNVAPVVANGLADQTAMEGAAFSFAVPANTFSDANGDTLTLTATVNGGDALPTWLEFDGSTFSGTPSAGDVGTLNIVVTATDGSETVSDNFVLTIEAAPVPCSPISLLPCDELAVTLPFALDFTGNEGGLAETGFTMVDVPSARLAADGTPTYPDVPGYEPGRLSFTNGTLQILSNKGIQYSQPSGTPSSSETNSQLNALGVGYDGQTPVILRTTLVGINFVPSNGNTNSQQAGLWMGLDEDNYAKLVIYRNGANVGSPELLIETNVSGTLNFGTNNDSIFDIKPSVSIPNLSTHTVTLTMVLDPATQKITASYQVDSDPEVTLGTLSAPATFFTGTDHDNDPATTPMTYAGIFATHRRATSAFTATFEDFSLEPVVATQAQLIFTPSDLSVSVPSGSATSFAVHLNTSDEFEREVTFTATEGTSGPAPQWLTYQEKTLTAEHEVTHHTSLPEPSFDVDAAALTPGTYTAVITASAEGYEPAQLTVEVVVSTIEEGLRPYVTAVRPADNATNVPLAQSISVDLQFPSGKSLDGSTVNTSTVKLFRISGNDTTEVAGTTVNDTGGNDAITLSAPLALGTTYLFTISDAVRDQNGYALLPFHSKFTTVVSEDDVPTDLAGVSFTEQILIDNNFGSDGFTSLVIGPDHRLYAATSGGKIERWDINANGTIDNHVTISPFGGSRRLLIGFHFDQSATESNLVAWISHSAPAFSGVADFTGKISRIDLNNPAAPQVTDYVINLPRSYKDHSTNSIDFGPDGALYFMQGSNTAMGAPDGAWGNRSEHMLTAAVLRLDLNKLPANLPLDAKTTDAGGAYDPYAANAPLTIFGSGVRNAYDLVWHSNGQLYVPTNGSAAGGNTPALPSGTVWSDGTTYSGPNISALNDVRDTQNDYLFRVVQGGYYGHPNVLRHEYILNGGNPTAGEDPGEVVWSNGGYPVGTPVEPNYRGYAYDFGLNKSPNGVIEYRSNAFGGTLRGKLLVCRFSGGDDLIVLEPGVANLDIIKATEGSQVPGLRRPFSNPLDVVEDLTNGNLYISEYFDGNGDGQPRITLLKADVPAVDAPQIALDADRLIFDQVTSQGASATVNLVVSNAGSADLEISQIDLTGALSNQFQLTNAPVAFPVVLAPNATLTLGVSFDPTSNGPKVASLQILSNSLEQSTATVALQGLGKQGTGGSNEPSLQWILDTYGIAINVGDDNPSTNIIHSSTTSQKAALLGDEVSMPRFEKAGTGPVTVELLSVFGPTDNNPVVGFGWYESGSAAATHELFTVSNNPVANGQTLNAPVTGNLQFDPGAQSFGFYSRWPYFSNRHLYSEDALNTFSGAIPHHVRVYPLPGEANAYVIATEEHTSGFDYQDIVVIARNVKKYEEGPVVADVIQINFSDEATTPPNGYLKDFGSAYGDRGNGYSYGWISTTNGSPVSLVGQGRNRTTSGQSNPLLATSIHMNHPTTPPSGYWEIAVPNGSYTVTVTAGDANAGNDPEVHRVNAEGINLINNFVPSGSSSAATRHTTGSGIVQVLDGKLTLDYAGGGVNTKLNAVVIEPYDVPVASTLRLNVGGPEFTDAQARVWDADQYFTGGVISSKTFDVPGTTDDALYLTYRYAEGANGASAGAPFSYNIPVTSTDPVTVKLHFLEPYYGAPGGGAGAVGARLFHVDIEGSRVLSNFDLYAQEGAGKAIVRTFENIAVTGGILNIDFTSVTNNAIISAIEVIEGEGGTTPPPATAQFKVNFSDAATVAPNGWLKDYGQAFGNRGNGYSYGWLTTTGQNGLDLTKNGRNRARPAIDLLLNTLVHMQYGTSIDPNPNSGTFEEGIWEVAVANGAYNVTVSVGDQGSGQNGYDSQHTLNVEGVTAIDQFQGSAAQEYLENTVTVVVTDGRLTITAFGGVNTKINAIEVVPTEGSDRPYVISSIPSNGATNVDIRDLTISANNLYFPEGTDLDGATATNQNVKLFRLTANNQVVEEVAGDVNDTGGGDALSFIPSQPLLTNTKYKFVITEGVKLTNGAAFLPYEAIFTTGSEEVVPPVDLAGVSFTRSTNFGGNELLDRFTSLVVGPDGKLYGSTLGGSIKRWDMQPDGSLINYEELQPALTGSRLDFSGPEARAIIGLAFDPNATAENLVAYITHCKLINFEVNSADSLNWDGKITRLSGPNLSQTQDLVIHLPRSRKDHLTNSIAFKPGEDRVIYFNQGSNSAGGELDGTWKKRERMLAGAVLRLDLDKLPANLPLDVRTTENFAVLNTAPSTGLTLSDGTYNPYSQDAPLTIFGSGVRNAYDLVWHSNGQLYVPANGTAGGSNTPGSANYVNRDPSGLGVRRPDGTFYNHTAFPAIPATNNNAVQKDWLFRVEQGGYYGHPNPYRGEFVLNHGGASYNDVPGQAGTHVDVPNYPGSIVPDPNYRRPAFDFGFNKSPNGVIEYKSNAFGGKLKGMLVVCRFSNGSDLILLQPGGASKDIANSYLNVTGLTGLDDPLEVVEDPKTGNLYVSEYDRSNNGVARLTLLKANVQATPQPELVVTPSELIFEAVKGVTTAQQQVTVKNAGTADLNITGVTLSGSFANQFDQVSGPATATLEPDEETTYAFTFSPDNNGNNLGDMSATFSITSNDTTGGSTKSVGLYGLKKNGFEGGNEPALQAVVNTLGYGINVGWTGLTPPSDPTGTTPKGQEVQVPLFVKAGTGPVGILPVARYSPAEELPFGWYQNQGGNVTHHRVGVLENGLPSAQTLFPGLASGNQQFEPQGAIFGIYVESNSFGRFNYTEDALNTGGVPHRTRIYPMRDRAGQPIANSFLVCFEDASNGDYQDYVFVVSNAKPYEAGSLLLTFAPDALNFQLNPNTVSAPKSATLTTNGAVTSSGVTLSASKNWVVLPNPVTLGSPMPFAVDASSLGVGQHTATVTASAPGYVSTTIQITATVTDEVVWAYQFNFQDGSVTSPAGYVDDIGRPYGLQSNGMTFGWVLPGTTTPADASANTRNRQVNGVSSLLNTLNIINHATSADLYPPRDWAISLPNGKYYVNVSVGDAGSDNDSQHKVDANGVTVVTYDEETNGPLGMHHGEGTAMVDVVNGRMQLTQGLGGRMTKVNYVRIAPVDVTKQPPTILATFDGLSSDVDEYRGAVTVTLEATDNSGSGMASLTYSLNGTDYTTYTEPLVFDETSAYTLTVRAEDNNGNVTSRTYSFTVMEASGALAAIENMTKIPGTDRGFPADDFYTFHRLGDPQQARVHDQNVMRIHNEGTSDLIITAIALPDATKFTYTILPDDDQSVELPLVIAPNSSRDLQLTFIGTTGNNNNAVFTQQISFTSNADNAATLTATLRGAYSPFPEGGREITAQQVFNSFGFQTSMLSYVNDNYEVVSNPTTNPSSNYPKAELVDGGYEGDMILSKTFVQADPTKPVIGIQLSALHGGPGSDYGRFIAVNNENIVAGMNFSHNQYYYQTLLPQNNSGVINNDRATSITQPFRISVAGYNTGGHQDTLLGVRVFKVIDRDGNVIPNEYIVLQDFVQNGCGAGSANCDWNDNTFYFINIRPEALPQVTQIQDTMVVAQRAFNYNVARYFDRGYPGNQLTYTVSSLPAWMQFNAQTVTFSGTPTANATATEVTLTATDLNGLVVSSTFTIGVDTPPTLASLGNRQDPVGTELTAVAIVEADDEDDLTYAATGLPTGVVMDETTGLVTGTLTQRGTYAVTVTVDDGSFAPVSVNLTWDVQNAAPVADAGIDQQVQTSTGSADVTLDGSRSQDPYGAITSYVWRENGNQLATGVTPTLTLSVGTHQLVLTVEDADGAVDTDGVTITVTPFTPNAGPLASAGADQSVVDADNNGVETVSLNGSGSSDSDGEIVSYVWSENGNPLATGATPSVSLAVGVHQITLTVTDDDNATATDQVQVTVTSPTVEEGFTLRLNAGGPTVSYQSETFTADQGSGYYNSEHTYSNPGLSVPSLYQTERGSTADQGTLSYAIPVPNGRYTVRTHHAELYFGQSGPAAQAGQRVFSISLEGAVVDPSLDLQVVSGGAPVVRTFTDVEVSDGVLNLVLSATANRPTLAGLEVIATPVSPLSTYRINAGGPTQTVNGVTWTGCQTGNCQGWVAGGFVHTDFGSAISGVQSPLNQNLFQTEWTGGQTNGVGVGQVAFGYHLPVTNGRYQVRLYFAELNKGGVGQRVFDVNLEGGAPELVSFDIVQAAGSQNVALMRQFELEVSDGVLDIDFIRRVENAKVSAIEVVPAPGVARQDYWLEAECAQVGSNWQVHADASASQGQYVEVQPGLNSGDAAPAAVAANRVRFSVTVSQAGSYRLYARLRAASGTDDSFWVRINGGSWIKWWQGLQTGNSFAWKQVSQGPFSLSAGVNTIDVAYREDGAQLDKLYLTASENLPAGLGQDASNCTVAPNQPPVAAAGADQTVIDTDNNGTQAVQLNGTNSTDLDGTLQSYVWSENGNPLATGATPTVTLAVGVHQITLTVTDNRGATATDQVQITVNKPVYNLTVGVSGNGSVSPQSGSYEAGSVVTLTATPANGYLFDGWSGAATGTTNPLTLVMDGNKTLQATFVAEPSAGFTLRLNAGGPTVSYQSETFTADQGSGYYNSEHTYSNPGLSVPSLYQTERGSTADQGTLSYAIPVPNGRYTVRTHHAELYFGQSGPAAQAGQRVFSISLEGAVVDPSLDLQVVSGGAPVVRTFTDVEVSDGVLNLVLSATANRPTLAGLEVIATPVSPLSTYRINAGGPTQTVNGVTWTGCQTGNCQGWVAGGFVHTDFGSAISGVQSPLNQNLFQTEWTGGQTNGVGVGQVAFGYHLPVTNGRYQVRLYFAELNKGGVGQRVFDVNLEGGAPELVSFDIVQAAGSQNVALMRQFELEVSDGVLDIDFIRRVENAKVSAIEVVPAPGVARQDYWLEAECAQVGSNWQVHADASASQGQYVEVQPGLNSGDAAPAAVAANRVRFSVTVSQAGSYRLYARLRAASGTDDSFWVRINGGSWIKWWQGLQTGNSFAWKQVSQGPFSLSAGVNTIDVAYREDGAQLDKLYLTASENLPAGLGQDASNCNSALARSGPSAATATADGTPVSLMIYPNPSRGLFRVTFDGEQPEHGKISIITTTGVILKEMTVERGEWEIDLGTQAAGVYLMRLEFGDQIRHERIQKL</sequence>
<evidence type="ECO:0000259" key="16">
    <source>
        <dbReference type="SMART" id="SM00736"/>
    </source>
</evidence>
<dbReference type="STRING" id="1075417.SAMN05421823_10768"/>
<name>A0A1G9LJF2_9BACT</name>
<dbReference type="GO" id="GO:0030246">
    <property type="term" value="F:carbohydrate binding"/>
    <property type="evidence" value="ECO:0007669"/>
    <property type="project" value="InterPro"/>
</dbReference>
<dbReference type="Pfam" id="PF18998">
    <property type="entry name" value="Flg_new_2"/>
    <property type="match status" value="1"/>
</dbReference>
<evidence type="ECO:0000256" key="6">
    <source>
        <dbReference type="ARBA" id="ARBA00022692"/>
    </source>
</evidence>
<evidence type="ECO:0000256" key="3">
    <source>
        <dbReference type="ARBA" id="ARBA00004496"/>
    </source>
</evidence>
<dbReference type="Gene3D" id="2.60.120.200">
    <property type="match status" value="3"/>
</dbReference>
<dbReference type="SMART" id="SM00736">
    <property type="entry name" value="CADG"/>
    <property type="match status" value="6"/>
</dbReference>
<evidence type="ECO:0000256" key="1">
    <source>
        <dbReference type="ARBA" id="ARBA00004115"/>
    </source>
</evidence>
<dbReference type="Gene3D" id="2.60.40.10">
    <property type="entry name" value="Immunoglobulins"/>
    <property type="match status" value="13"/>
</dbReference>
<feature type="domain" description="PKD/Chitinase" evidence="15">
    <location>
        <begin position="5238"/>
        <end position="5318"/>
    </location>
</feature>
<dbReference type="InterPro" id="IPR000601">
    <property type="entry name" value="PKD_dom"/>
</dbReference>
<feature type="domain" description="Dystroglycan-type cadherin-like" evidence="16">
    <location>
        <begin position="539"/>
        <end position="635"/>
    </location>
</feature>
<feature type="domain" description="Dystroglycan-type cadherin-like" evidence="16">
    <location>
        <begin position="997"/>
        <end position="1093"/>
    </location>
</feature>
<dbReference type="OrthoDB" id="1488789at2"/>
<evidence type="ECO:0000313" key="17">
    <source>
        <dbReference type="EMBL" id="SDL62069.1"/>
    </source>
</evidence>
<dbReference type="Pfam" id="PF18911">
    <property type="entry name" value="PKD_4"/>
    <property type="match status" value="1"/>
</dbReference>
<dbReference type="InterPro" id="IPR013783">
    <property type="entry name" value="Ig-like_fold"/>
</dbReference>
<dbReference type="Proteomes" id="UP000198510">
    <property type="component" value="Unassembled WGS sequence"/>
</dbReference>
<evidence type="ECO:0000256" key="11">
    <source>
        <dbReference type="ARBA" id="ARBA00023136"/>
    </source>
</evidence>
<keyword evidence="12" id="KW-0325">Glycoprotein</keyword>
<dbReference type="GO" id="GO:0004553">
    <property type="term" value="F:hydrolase activity, hydrolyzing O-glycosyl compounds"/>
    <property type="evidence" value="ECO:0007669"/>
    <property type="project" value="UniProtKB-ARBA"/>
</dbReference>
<evidence type="ECO:0000313" key="18">
    <source>
        <dbReference type="Proteomes" id="UP000198510"/>
    </source>
</evidence>
<dbReference type="InterPro" id="IPR044060">
    <property type="entry name" value="Bacterial_rp_domain"/>
</dbReference>
<evidence type="ECO:0000256" key="4">
    <source>
        <dbReference type="ARBA" id="ARBA00009141"/>
    </source>
</evidence>
<dbReference type="InterPro" id="IPR011041">
    <property type="entry name" value="Quinoprot_gluc/sorb_DH_b-prop"/>
</dbReference>
<evidence type="ECO:0000256" key="5">
    <source>
        <dbReference type="ARBA" id="ARBA00022490"/>
    </source>
</evidence>
<feature type="domain" description="Dystroglycan-type cadherin-like" evidence="16">
    <location>
        <begin position="4963"/>
        <end position="5056"/>
    </location>
</feature>
<keyword evidence="14" id="KW-0119">Carbohydrate metabolism</keyword>
<dbReference type="Gene3D" id="2.120.10.30">
    <property type="entry name" value="TolB, C-terminal domain"/>
    <property type="match status" value="2"/>
</dbReference>
<protein>
    <submittedName>
        <fullName evidence="17">Putative Ig domain-containing protein</fullName>
    </submittedName>
</protein>
<keyword evidence="8" id="KW-0256">Endoplasmic reticulum</keyword>
<evidence type="ECO:0000256" key="10">
    <source>
        <dbReference type="ARBA" id="ARBA00023069"/>
    </source>
</evidence>
<dbReference type="Pfam" id="PF11721">
    <property type="entry name" value="Malectin"/>
    <property type="match status" value="6"/>
</dbReference>
<evidence type="ECO:0000256" key="9">
    <source>
        <dbReference type="ARBA" id="ARBA00022989"/>
    </source>
</evidence>
<keyword evidence="18" id="KW-1185">Reference proteome</keyword>
<dbReference type="CDD" id="cd00146">
    <property type="entry name" value="PKD"/>
    <property type="match status" value="3"/>
</dbReference>
<dbReference type="InterPro" id="IPR013320">
    <property type="entry name" value="ConA-like_dom_sf"/>
</dbReference>
<dbReference type="SUPFAM" id="SSF50952">
    <property type="entry name" value="Soluble quinoprotein glucose dehydrogenase"/>
    <property type="match status" value="2"/>
</dbReference>
<dbReference type="EMBL" id="FNFO01000007">
    <property type="protein sequence ID" value="SDL62069.1"/>
    <property type="molecule type" value="Genomic_DNA"/>
</dbReference>
<dbReference type="NCBIfam" id="TIGR04183">
    <property type="entry name" value="Por_Secre_tail"/>
    <property type="match status" value="1"/>
</dbReference>
<keyword evidence="9" id="KW-1133">Transmembrane helix</keyword>
<dbReference type="InterPro" id="IPR011042">
    <property type="entry name" value="6-blade_b-propeller_TolB-like"/>
</dbReference>
<comment type="subcellular location">
    <subcellularLocation>
        <location evidence="2">Cell projection</location>
        <location evidence="2">Cilium</location>
    </subcellularLocation>
    <subcellularLocation>
        <location evidence="3">Cytoplasm</location>
    </subcellularLocation>
    <subcellularLocation>
        <location evidence="1">Endoplasmic reticulum membrane</location>
        <topology evidence="1">Single-pass type I membrane protein</topology>
    </subcellularLocation>
</comment>
<dbReference type="InterPro" id="IPR035986">
    <property type="entry name" value="PKD_dom_sf"/>
</dbReference>
<feature type="domain" description="Dystroglycan-type cadherin-like" evidence="16">
    <location>
        <begin position="1464"/>
        <end position="1560"/>
    </location>
</feature>
<keyword evidence="7" id="KW-0732">Signal</keyword>
<proteinExistence type="inferred from homology"/>
<dbReference type="Pfam" id="PF22352">
    <property type="entry name" value="K319L-like_PKD"/>
    <property type="match status" value="2"/>
</dbReference>
<keyword evidence="11" id="KW-0472">Membrane</keyword>
<dbReference type="SUPFAM" id="SSF49899">
    <property type="entry name" value="Concanavalin A-like lectins/glucanases"/>
    <property type="match status" value="2"/>
</dbReference>
<dbReference type="Gene3D" id="2.60.120.430">
    <property type="entry name" value="Galactose-binding lectin"/>
    <property type="match status" value="10"/>
</dbReference>
<organism evidence="17 18">
    <name type="scientific">Catalinimonas alkaloidigena</name>
    <dbReference type="NCBI Taxonomy" id="1075417"/>
    <lineage>
        <taxon>Bacteria</taxon>
        <taxon>Pseudomonadati</taxon>
        <taxon>Bacteroidota</taxon>
        <taxon>Cytophagia</taxon>
        <taxon>Cytophagales</taxon>
        <taxon>Catalimonadaceae</taxon>
        <taxon>Catalinimonas</taxon>
    </lineage>
</organism>
<dbReference type="InterPro" id="IPR039155">
    <property type="entry name" value="MLEC"/>
</dbReference>
<evidence type="ECO:0000256" key="14">
    <source>
        <dbReference type="ARBA" id="ARBA00023277"/>
    </source>
</evidence>
<dbReference type="InterPro" id="IPR022409">
    <property type="entry name" value="PKD/Chitinase_dom"/>
</dbReference>
<dbReference type="InterPro" id="IPR058094">
    <property type="entry name" value="Ig-like_OmpL47-like"/>
</dbReference>
<dbReference type="SUPFAM" id="SSF49299">
    <property type="entry name" value="PKD domain"/>
    <property type="match status" value="3"/>
</dbReference>